<dbReference type="PANTHER" id="PTHR48416">
    <property type="entry name" value="CYTOCHROME C OXIDASE SUBUNIT 6C"/>
    <property type="match status" value="1"/>
</dbReference>
<evidence type="ECO:0000256" key="3">
    <source>
        <dbReference type="ARBA" id="ARBA00007204"/>
    </source>
</evidence>
<evidence type="ECO:0000256" key="8">
    <source>
        <dbReference type="ARBA" id="ARBA00023136"/>
    </source>
</evidence>
<evidence type="ECO:0000256" key="7">
    <source>
        <dbReference type="ARBA" id="ARBA00023128"/>
    </source>
</evidence>
<evidence type="ECO:0000256" key="2">
    <source>
        <dbReference type="ARBA" id="ARBA00004673"/>
    </source>
</evidence>
<organism evidence="10 11">
    <name type="scientific">Cephus cinctus</name>
    <name type="common">Wheat stem sawfly</name>
    <dbReference type="NCBI Taxonomy" id="211228"/>
    <lineage>
        <taxon>Eukaryota</taxon>
        <taxon>Metazoa</taxon>
        <taxon>Ecdysozoa</taxon>
        <taxon>Arthropoda</taxon>
        <taxon>Hexapoda</taxon>
        <taxon>Insecta</taxon>
        <taxon>Pterygota</taxon>
        <taxon>Neoptera</taxon>
        <taxon>Endopterygota</taxon>
        <taxon>Hymenoptera</taxon>
        <taxon>Cephoidea</taxon>
        <taxon>Cephidae</taxon>
        <taxon>Cephus</taxon>
    </lineage>
</organism>
<feature type="transmembrane region" description="Helical" evidence="9">
    <location>
        <begin position="20"/>
        <end position="39"/>
    </location>
</feature>
<keyword evidence="6 9" id="KW-1133">Transmembrane helix</keyword>
<keyword evidence="10" id="KW-1185">Reference proteome</keyword>
<protein>
    <submittedName>
        <fullName evidence="11">Uncharacterized protein LOC107262775</fullName>
    </submittedName>
</protein>
<evidence type="ECO:0000256" key="5">
    <source>
        <dbReference type="ARBA" id="ARBA00022792"/>
    </source>
</evidence>
<evidence type="ECO:0000313" key="11">
    <source>
        <dbReference type="RefSeq" id="XP_015584795.1"/>
    </source>
</evidence>
<evidence type="ECO:0000256" key="9">
    <source>
        <dbReference type="SAM" id="Phobius"/>
    </source>
</evidence>
<accession>A0AAJ7BFG4</accession>
<dbReference type="RefSeq" id="XP_015584795.1">
    <property type="nucleotide sequence ID" value="XM_015729309.2"/>
</dbReference>
<dbReference type="Gene3D" id="4.10.93.10">
    <property type="entry name" value="Mitochondrial cytochrome c oxidase subunit VIc/VIIs"/>
    <property type="match status" value="1"/>
</dbReference>
<keyword evidence="4 9" id="KW-0812">Transmembrane</keyword>
<dbReference type="InterPro" id="IPR051389">
    <property type="entry name" value="Cytochrome_c_oxidase_VIc"/>
</dbReference>
<dbReference type="InterPro" id="IPR037169">
    <property type="entry name" value="Cytochrome_c_oxidase_VIc_sf"/>
</dbReference>
<dbReference type="AlphaFoldDB" id="A0AAJ7BFG4"/>
<keyword evidence="5" id="KW-0999">Mitochondrion inner membrane</keyword>
<name>A0AAJ7BFG4_CEPCN</name>
<gene>
    <name evidence="11" type="primary">LOC107262775</name>
</gene>
<dbReference type="GO" id="GO:0005743">
    <property type="term" value="C:mitochondrial inner membrane"/>
    <property type="evidence" value="ECO:0007669"/>
    <property type="project" value="UniProtKB-SubCell"/>
</dbReference>
<dbReference type="Proteomes" id="UP000694920">
    <property type="component" value="Unplaced"/>
</dbReference>
<dbReference type="SUPFAM" id="SSF81415">
    <property type="entry name" value="Mitochondrial cytochrome c oxidase subunit VIc"/>
    <property type="match status" value="1"/>
</dbReference>
<proteinExistence type="inferred from homology"/>
<dbReference type="PANTHER" id="PTHR48416:SF1">
    <property type="entry name" value="CYTOCHROME C OXIDASE SUBUNIT 6C"/>
    <property type="match status" value="1"/>
</dbReference>
<comment type="similarity">
    <text evidence="3">Belongs to the cytochrome c oxidase subunit 6c family.</text>
</comment>
<keyword evidence="7" id="KW-0496">Mitochondrion</keyword>
<evidence type="ECO:0000256" key="6">
    <source>
        <dbReference type="ARBA" id="ARBA00022989"/>
    </source>
</evidence>
<comment type="subcellular location">
    <subcellularLocation>
        <location evidence="1">Mitochondrion inner membrane</location>
        <topology evidence="1">Single-pass membrane protein</topology>
    </subcellularLocation>
</comment>
<sequence>MCDAAPRLRGLLVAQTRRNIIAASVCSVAAALAFHLFYVRPKHKRIRDYYLDFDAEASLESMKEYMQSYTK</sequence>
<evidence type="ECO:0000256" key="1">
    <source>
        <dbReference type="ARBA" id="ARBA00004434"/>
    </source>
</evidence>
<dbReference type="Pfam" id="PF02937">
    <property type="entry name" value="COX6C"/>
    <property type="match status" value="1"/>
</dbReference>
<evidence type="ECO:0000313" key="10">
    <source>
        <dbReference type="Proteomes" id="UP000694920"/>
    </source>
</evidence>
<evidence type="ECO:0000256" key="4">
    <source>
        <dbReference type="ARBA" id="ARBA00022692"/>
    </source>
</evidence>
<reference evidence="11" key="1">
    <citation type="submission" date="2025-08" db="UniProtKB">
        <authorList>
            <consortium name="RefSeq"/>
        </authorList>
    </citation>
    <scope>IDENTIFICATION</scope>
</reference>
<dbReference type="GeneID" id="107262775"/>
<comment type="pathway">
    <text evidence="2">Energy metabolism; oxidative phosphorylation.</text>
</comment>
<dbReference type="InterPro" id="IPR034884">
    <property type="entry name" value="Cytochrome_c_oxidase_VIc/VIIs"/>
</dbReference>
<dbReference type="KEGG" id="ccin:107262775"/>
<keyword evidence="8 9" id="KW-0472">Membrane</keyword>